<comment type="caution">
    <text evidence="1">The sequence shown here is derived from an EMBL/GenBank/DDBJ whole genome shotgun (WGS) entry which is preliminary data.</text>
</comment>
<protein>
    <submittedName>
        <fullName evidence="1">Uncharacterized protein</fullName>
    </submittedName>
</protein>
<accession>A0A934N468</accession>
<name>A0A934N468_9GAMM</name>
<dbReference type="InterPro" id="IPR046734">
    <property type="entry name" value="DUF6626"/>
</dbReference>
<proteinExistence type="predicted"/>
<dbReference type="AlphaFoldDB" id="A0A934N468"/>
<organism evidence="1 2">
    <name type="scientific">Marinomonas transparens</name>
    <dbReference type="NCBI Taxonomy" id="2795388"/>
    <lineage>
        <taxon>Bacteria</taxon>
        <taxon>Pseudomonadati</taxon>
        <taxon>Pseudomonadota</taxon>
        <taxon>Gammaproteobacteria</taxon>
        <taxon>Oceanospirillales</taxon>
        <taxon>Oceanospirillaceae</taxon>
        <taxon>Marinomonas</taxon>
    </lineage>
</organism>
<keyword evidence="2" id="KW-1185">Reference proteome</keyword>
<dbReference type="RefSeq" id="WP_199470148.1">
    <property type="nucleotide sequence ID" value="NZ_JAEMNX010000031.1"/>
</dbReference>
<dbReference type="EMBL" id="JAEMNX010000031">
    <property type="protein sequence ID" value="MBJ7539753.1"/>
    <property type="molecule type" value="Genomic_DNA"/>
</dbReference>
<dbReference type="Proteomes" id="UP000628710">
    <property type="component" value="Unassembled WGS sequence"/>
</dbReference>
<gene>
    <name evidence="1" type="ORF">I8J31_18940</name>
</gene>
<dbReference type="Pfam" id="PF20331">
    <property type="entry name" value="DUF6626"/>
    <property type="match status" value="1"/>
</dbReference>
<evidence type="ECO:0000313" key="2">
    <source>
        <dbReference type="Proteomes" id="UP000628710"/>
    </source>
</evidence>
<sequence length="108" mass="12526">MTAEMVFEETYTLLNKIGVVDTKREFCRDWLNRGDSYFRCLKHNQKPPSVSVIAVCSSKLKHYSEALKQKADSNSRKLASDFDVLSARLDSAMYQQSKHVWMTRMAEQ</sequence>
<reference evidence="1" key="1">
    <citation type="submission" date="2020-12" db="EMBL/GenBank/DDBJ databases">
        <title>Marinomonas arctica sp. nov., a psychrotolerant bacterium isolated from the Arctic.</title>
        <authorList>
            <person name="Zhang Y."/>
        </authorList>
    </citation>
    <scope>NUCLEOTIDE SEQUENCE</scope>
    <source>
        <strain evidence="1">C1424</strain>
    </source>
</reference>
<evidence type="ECO:0000313" key="1">
    <source>
        <dbReference type="EMBL" id="MBJ7539753.1"/>
    </source>
</evidence>